<dbReference type="EMBL" id="CP083239">
    <property type="protein sequence ID" value="UOK71582.1"/>
    <property type="molecule type" value="Genomic_DNA"/>
</dbReference>
<feature type="signal peptide" evidence="1">
    <location>
        <begin position="1"/>
        <end position="24"/>
    </location>
</feature>
<evidence type="ECO:0000313" key="3">
    <source>
        <dbReference type="Proteomes" id="UP000831684"/>
    </source>
</evidence>
<organism evidence="2 3">
    <name type="scientific">Ancylobacter polymorphus</name>
    <dbReference type="NCBI Taxonomy" id="223390"/>
    <lineage>
        <taxon>Bacteria</taxon>
        <taxon>Pseudomonadati</taxon>
        <taxon>Pseudomonadota</taxon>
        <taxon>Alphaproteobacteria</taxon>
        <taxon>Hyphomicrobiales</taxon>
        <taxon>Xanthobacteraceae</taxon>
        <taxon>Ancylobacter</taxon>
    </lineage>
</organism>
<dbReference type="GO" id="GO:0016020">
    <property type="term" value="C:membrane"/>
    <property type="evidence" value="ECO:0007669"/>
    <property type="project" value="InterPro"/>
</dbReference>
<evidence type="ECO:0000256" key="1">
    <source>
        <dbReference type="SAM" id="SignalP"/>
    </source>
</evidence>
<dbReference type="InterPro" id="IPR001893">
    <property type="entry name" value="Cys-rich_GLG1_repeat"/>
</dbReference>
<name>A0A9E6ZX23_9HYPH</name>
<feature type="chain" id="PRO_5038352398" evidence="1">
    <location>
        <begin position="25"/>
        <end position="75"/>
    </location>
</feature>
<gene>
    <name evidence="2" type="ORF">K9D25_02345</name>
</gene>
<dbReference type="RefSeq" id="WP_244378878.1">
    <property type="nucleotide sequence ID" value="NZ_CP083239.1"/>
</dbReference>
<dbReference type="Proteomes" id="UP000831684">
    <property type="component" value="Chromosome"/>
</dbReference>
<proteinExistence type="predicted"/>
<evidence type="ECO:0000313" key="2">
    <source>
        <dbReference type="EMBL" id="UOK71582.1"/>
    </source>
</evidence>
<sequence>MRAISLATSLLIALAAGTAAQAQAPQNDLAKYCQADIKRLCPTVQPGGGRVMKCLKAHTKEMSVGCAQALQKMKS</sequence>
<dbReference type="KEGG" id="apol:K9D25_02345"/>
<protein>
    <submittedName>
        <fullName evidence="2">Cysteine rich repeat-containing protein</fullName>
    </submittedName>
</protein>
<accession>A0A9E6ZX23</accession>
<dbReference type="AlphaFoldDB" id="A0A9E6ZX23"/>
<dbReference type="Pfam" id="PF00839">
    <property type="entry name" value="Cys_rich_FGFR"/>
    <property type="match status" value="1"/>
</dbReference>
<reference evidence="2" key="1">
    <citation type="submission" date="2021-09" db="EMBL/GenBank/DDBJ databases">
        <title>Network and meta-omics reveal the key degrader and cooperation patterns in an efficient 1,4-dioxane-degrading microbial community.</title>
        <authorList>
            <person name="Dai C."/>
        </authorList>
    </citation>
    <scope>NUCLEOTIDE SEQUENCE</scope>
    <source>
        <strain evidence="2">ZM13</strain>
    </source>
</reference>
<keyword evidence="1" id="KW-0732">Signal</keyword>